<evidence type="ECO:0000256" key="5">
    <source>
        <dbReference type="ARBA" id="ARBA00023136"/>
    </source>
</evidence>
<feature type="transmembrane region" description="Helical" evidence="7">
    <location>
        <begin position="194"/>
        <end position="217"/>
    </location>
</feature>
<evidence type="ECO:0000256" key="7">
    <source>
        <dbReference type="SAM" id="Phobius"/>
    </source>
</evidence>
<dbReference type="PIRSF" id="PIRSF035875">
    <property type="entry name" value="RNase_BN"/>
    <property type="match status" value="1"/>
</dbReference>
<keyword evidence="4 7" id="KW-1133">Transmembrane helix</keyword>
<keyword evidence="5 7" id="KW-0472">Membrane</keyword>
<dbReference type="NCBIfam" id="TIGR00765">
    <property type="entry name" value="yihY_not_rbn"/>
    <property type="match status" value="1"/>
</dbReference>
<feature type="transmembrane region" description="Helical" evidence="7">
    <location>
        <begin position="263"/>
        <end position="283"/>
    </location>
</feature>
<keyword evidence="9" id="KW-1185">Reference proteome</keyword>
<evidence type="ECO:0000256" key="1">
    <source>
        <dbReference type="ARBA" id="ARBA00004651"/>
    </source>
</evidence>
<organism evidence="8 9">
    <name type="scientific">Streptomyces argenteolus</name>
    <dbReference type="NCBI Taxonomy" id="67274"/>
    <lineage>
        <taxon>Bacteria</taxon>
        <taxon>Bacillati</taxon>
        <taxon>Actinomycetota</taxon>
        <taxon>Actinomycetes</taxon>
        <taxon>Kitasatosporales</taxon>
        <taxon>Streptomycetaceae</taxon>
        <taxon>Streptomyces</taxon>
    </lineage>
</organism>
<dbReference type="EMBL" id="JBIBEG010000004">
    <property type="protein sequence ID" value="MFF5897792.1"/>
    <property type="molecule type" value="Genomic_DNA"/>
</dbReference>
<dbReference type="Proteomes" id="UP001602322">
    <property type="component" value="Unassembled WGS sequence"/>
</dbReference>
<evidence type="ECO:0000256" key="6">
    <source>
        <dbReference type="SAM" id="MobiDB-lite"/>
    </source>
</evidence>
<dbReference type="Pfam" id="PF03631">
    <property type="entry name" value="Virul_fac_BrkB"/>
    <property type="match status" value="1"/>
</dbReference>
<evidence type="ECO:0000256" key="4">
    <source>
        <dbReference type="ARBA" id="ARBA00022989"/>
    </source>
</evidence>
<feature type="transmembrane region" description="Helical" evidence="7">
    <location>
        <begin position="108"/>
        <end position="130"/>
    </location>
</feature>
<keyword evidence="3 7" id="KW-0812">Transmembrane</keyword>
<feature type="transmembrane region" description="Helical" evidence="7">
    <location>
        <begin position="49"/>
        <end position="71"/>
    </location>
</feature>
<name>A0ABW6X6S0_9ACTN</name>
<dbReference type="PANTHER" id="PTHR30213">
    <property type="entry name" value="INNER MEMBRANE PROTEIN YHJD"/>
    <property type="match status" value="1"/>
</dbReference>
<proteinExistence type="predicted"/>
<gene>
    <name evidence="8" type="ORF">ACFY8O_17900</name>
</gene>
<comment type="caution">
    <text evidence="8">The sequence shown here is derived from an EMBL/GenBank/DDBJ whole genome shotgun (WGS) entry which is preliminary data.</text>
</comment>
<evidence type="ECO:0000313" key="8">
    <source>
        <dbReference type="EMBL" id="MFF5897792.1"/>
    </source>
</evidence>
<accession>A0ABW6X6S0</accession>
<dbReference type="InterPro" id="IPR017039">
    <property type="entry name" value="Virul_fac_BrkB"/>
</dbReference>
<feature type="transmembrane region" description="Helical" evidence="7">
    <location>
        <begin position="151"/>
        <end position="174"/>
    </location>
</feature>
<feature type="transmembrane region" description="Helical" evidence="7">
    <location>
        <begin position="229"/>
        <end position="251"/>
    </location>
</feature>
<evidence type="ECO:0000256" key="2">
    <source>
        <dbReference type="ARBA" id="ARBA00022475"/>
    </source>
</evidence>
<keyword evidence="2" id="KW-1003">Cell membrane</keyword>
<reference evidence="8 9" key="1">
    <citation type="submission" date="2024-10" db="EMBL/GenBank/DDBJ databases">
        <title>The Natural Products Discovery Center: Release of the First 8490 Sequenced Strains for Exploring Actinobacteria Biosynthetic Diversity.</title>
        <authorList>
            <person name="Kalkreuter E."/>
            <person name="Kautsar S.A."/>
            <person name="Yang D."/>
            <person name="Bader C.D."/>
            <person name="Teijaro C.N."/>
            <person name="Fluegel L."/>
            <person name="Davis C.M."/>
            <person name="Simpson J.R."/>
            <person name="Lauterbach L."/>
            <person name="Steele A.D."/>
            <person name="Gui C."/>
            <person name="Meng S."/>
            <person name="Li G."/>
            <person name="Viehrig K."/>
            <person name="Ye F."/>
            <person name="Su P."/>
            <person name="Kiefer A.F."/>
            <person name="Nichols A."/>
            <person name="Cepeda A.J."/>
            <person name="Yan W."/>
            <person name="Fan B."/>
            <person name="Jiang Y."/>
            <person name="Adhikari A."/>
            <person name="Zheng C.-J."/>
            <person name="Schuster L."/>
            <person name="Cowan T.M."/>
            <person name="Smanski M.J."/>
            <person name="Chevrette M.G."/>
            <person name="De Carvalho L.P.S."/>
            <person name="Shen B."/>
        </authorList>
    </citation>
    <scope>NUCLEOTIDE SEQUENCE [LARGE SCALE GENOMIC DNA]</scope>
    <source>
        <strain evidence="8 9">NPDC012540</strain>
    </source>
</reference>
<dbReference type="RefSeq" id="WP_387903343.1">
    <property type="nucleotide sequence ID" value="NZ_JBIBEG010000004.1"/>
</dbReference>
<dbReference type="PANTHER" id="PTHR30213:SF0">
    <property type="entry name" value="UPF0761 MEMBRANE PROTEIN YIHY"/>
    <property type="match status" value="1"/>
</dbReference>
<sequence>MPSSTDIPAAERTPPRDGPTGAKRRWGAALRRTPLSVWNDDLSDWAAALTYYAILALLPALLVTVSVIGLANPDATSALIADITAFAPAESGAALRRPLEAATQERTAVWLLVATGSVSAVWSASSYLAVFRRAMHAMHQVKDTRPPLRQAHIIVLSAVGLLVLLMASAFALVLTGPLARWLGRRVGLAHAGETLWAALKWPVLLCLVACLIVVLFSTGPRSARSPRRALPGGVLAAFLWLVASAGFALYATHVASYSRLYGSLAGLVVFLIWVWFTNLALLTGAQFNVELARTPDRTGREVT</sequence>
<evidence type="ECO:0000256" key="3">
    <source>
        <dbReference type="ARBA" id="ARBA00022692"/>
    </source>
</evidence>
<feature type="region of interest" description="Disordered" evidence="6">
    <location>
        <begin position="1"/>
        <end position="25"/>
    </location>
</feature>
<comment type="subcellular location">
    <subcellularLocation>
        <location evidence="1">Cell membrane</location>
        <topology evidence="1">Multi-pass membrane protein</topology>
    </subcellularLocation>
</comment>
<protein>
    <submittedName>
        <fullName evidence="8">YihY/virulence factor BrkB family protein</fullName>
    </submittedName>
</protein>
<evidence type="ECO:0000313" key="9">
    <source>
        <dbReference type="Proteomes" id="UP001602322"/>
    </source>
</evidence>